<organism evidence="1 2">
    <name type="scientific">Larimichthys crocea</name>
    <name type="common">Large yellow croaker</name>
    <name type="synonym">Pseudosciaena crocea</name>
    <dbReference type="NCBI Taxonomy" id="215358"/>
    <lineage>
        <taxon>Eukaryota</taxon>
        <taxon>Metazoa</taxon>
        <taxon>Chordata</taxon>
        <taxon>Craniata</taxon>
        <taxon>Vertebrata</taxon>
        <taxon>Euteleostomi</taxon>
        <taxon>Actinopterygii</taxon>
        <taxon>Neopterygii</taxon>
        <taxon>Teleostei</taxon>
        <taxon>Neoteleostei</taxon>
        <taxon>Acanthomorphata</taxon>
        <taxon>Eupercaria</taxon>
        <taxon>Sciaenidae</taxon>
        <taxon>Larimichthys</taxon>
    </lineage>
</organism>
<proteinExistence type="predicted"/>
<name>A0ACD3QQI7_LARCR</name>
<evidence type="ECO:0000313" key="2">
    <source>
        <dbReference type="Proteomes" id="UP000793456"/>
    </source>
</evidence>
<accession>A0ACD3QQI7</accession>
<sequence>MERPGRTATVTCPVSQRIFTLWICCSVVSEFEGDFEAEEEEETPHTSLTSEDLNEAVTEEALELEEINADQTSRGPSAPVLGEPVKLSEMIDGRNLFLINTTVDPVLFVGDGETPSEAETEHADLTPPSQTTTSLRTTTPREAGGGQEESSEEGSVVFTTTPQISLSEKTSTTSSTTLSKSSEEEEEEEDDEEEEQEASDEHVKDVLTATAARLVTTQTVTTEVKRSTPSTKTPSASQTGGGGGVTVTSTPATPPPPAPASTSASEEARERGVGEENARTTDGPDIVTTVTQRSSTRSSRPERSTGRATATATTPGSSREEGVALQTPAPLGLLTAWTTQRTTTSPSTSMRDDSQTTRGRQVTSSAARSEIATTTRTDTAEAESEEAETEKPACDEGEESSQQTDADDLDVAQKRTVPFFAWSLLESVGLTDIQLQPDSKECSRSFTVYDSDGRARREMPALGEMLHCLTGRCPHEYEMYGCYCGQEGGGQPLDQLDRCCFFHHCCLKQIGSMGCRSERKLNAQISCENQKPRCQGVSVCDKLQCVCDKTTAECMAAARFNHSLQSQCRGPAPPCRRASRPPKPRPPPQSSEESEEPQGGRSDTENPDGLKDTSTDPNTPPPPGRFQDSDEHSDLKDQDKSKPPAGSSGGSTHPDPPPPPPPPPSSEESREPPTHSGIQTHDHRPSAGQSQGQRPAGGTPGGSMVGEEEEEEEGAEEEGAAEEEEAGRKQK</sequence>
<evidence type="ECO:0000313" key="1">
    <source>
        <dbReference type="EMBL" id="TMS09432.1"/>
    </source>
</evidence>
<dbReference type="Proteomes" id="UP000793456">
    <property type="component" value="Chromosome XV"/>
</dbReference>
<keyword evidence="2" id="KW-1185">Reference proteome</keyword>
<protein>
    <submittedName>
        <fullName evidence="1">Uncharacterized protein</fullName>
    </submittedName>
</protein>
<dbReference type="EMBL" id="CM011688">
    <property type="protein sequence ID" value="TMS09432.1"/>
    <property type="molecule type" value="Genomic_DNA"/>
</dbReference>
<comment type="caution">
    <text evidence="1">The sequence shown here is derived from an EMBL/GenBank/DDBJ whole genome shotgun (WGS) entry which is preliminary data.</text>
</comment>
<reference evidence="1" key="1">
    <citation type="submission" date="2018-11" db="EMBL/GenBank/DDBJ databases">
        <title>The sequence and de novo assembly of Larimichthys crocea genome using PacBio and Hi-C technologies.</title>
        <authorList>
            <person name="Xu P."/>
            <person name="Chen B."/>
            <person name="Zhou Z."/>
            <person name="Ke Q."/>
            <person name="Wu Y."/>
            <person name="Bai H."/>
            <person name="Pu F."/>
        </authorList>
    </citation>
    <scope>NUCLEOTIDE SEQUENCE</scope>
    <source>
        <tissue evidence="1">Muscle</tissue>
    </source>
</reference>
<gene>
    <name evidence="1" type="ORF">E3U43_002091</name>
</gene>